<keyword evidence="5 7" id="KW-0067">ATP-binding</keyword>
<feature type="binding site" evidence="7">
    <location>
        <begin position="134"/>
        <end position="136"/>
    </location>
    <ligand>
        <name>ATP</name>
        <dbReference type="ChEBI" id="CHEBI:30616"/>
    </ligand>
</feature>
<evidence type="ECO:0000313" key="9">
    <source>
        <dbReference type="EMBL" id="CAG8436146.1"/>
    </source>
</evidence>
<dbReference type="InterPro" id="IPR000719">
    <property type="entry name" value="Prot_kinase_dom"/>
</dbReference>
<dbReference type="InterPro" id="IPR001245">
    <property type="entry name" value="Ser-Thr/Tyr_kinase_cat_dom"/>
</dbReference>
<comment type="caution">
    <text evidence="9">The sequence shown here is derived from an EMBL/GenBank/DDBJ whole genome shotgun (WGS) entry which is preliminary data.</text>
</comment>
<keyword evidence="3 7" id="KW-0547">Nucleotide-binding</keyword>
<feature type="domain" description="Protein kinase" evidence="8">
    <location>
        <begin position="14"/>
        <end position="181"/>
    </location>
</feature>
<feature type="active site" description="Proton acceptor" evidence="6">
    <location>
        <position position="180"/>
    </location>
</feature>
<organism evidence="9 10">
    <name type="scientific">Funneliformis caledonium</name>
    <dbReference type="NCBI Taxonomy" id="1117310"/>
    <lineage>
        <taxon>Eukaryota</taxon>
        <taxon>Fungi</taxon>
        <taxon>Fungi incertae sedis</taxon>
        <taxon>Mucoromycota</taxon>
        <taxon>Glomeromycotina</taxon>
        <taxon>Glomeromycetes</taxon>
        <taxon>Glomerales</taxon>
        <taxon>Glomeraceae</taxon>
        <taxon>Funneliformis</taxon>
    </lineage>
</organism>
<dbReference type="PROSITE" id="PS50011">
    <property type="entry name" value="PROTEIN_KINASE_DOM"/>
    <property type="match status" value="1"/>
</dbReference>
<evidence type="ECO:0000259" key="8">
    <source>
        <dbReference type="PROSITE" id="PS50011"/>
    </source>
</evidence>
<dbReference type="SUPFAM" id="SSF56112">
    <property type="entry name" value="Protein kinase-like (PK-like)"/>
    <property type="match status" value="2"/>
</dbReference>
<dbReference type="AlphaFoldDB" id="A0A9N8UYQ1"/>
<keyword evidence="10" id="KW-1185">Reference proteome</keyword>
<evidence type="ECO:0000256" key="2">
    <source>
        <dbReference type="ARBA" id="ARBA00022679"/>
    </source>
</evidence>
<sequence>MVGCDIPYHNSQDFTVLSVIGSGDLALVYDVCCKHTQTKLAIKKFAKGSAKEMILNELQHHKDDETLNFKVIAVHLRHKDFDIPYHKSQDFKVLSEIGSGVSTSVYEACWKHTQTKLAIKKFVEDEINYELILEYADGGTLRKYLRDNAMTFNWESQLKFANEIASAILWLHDNEIIHCDL</sequence>
<evidence type="ECO:0000256" key="6">
    <source>
        <dbReference type="PIRSR" id="PIRSR630616-1"/>
    </source>
</evidence>
<dbReference type="EMBL" id="CAJVPQ010000005">
    <property type="protein sequence ID" value="CAG8436146.1"/>
    <property type="molecule type" value="Genomic_DNA"/>
</dbReference>
<accession>A0A9N8UYQ1</accession>
<dbReference type="OrthoDB" id="10261027at2759"/>
<evidence type="ECO:0000256" key="5">
    <source>
        <dbReference type="ARBA" id="ARBA00022840"/>
    </source>
</evidence>
<dbReference type="Gene3D" id="3.30.200.20">
    <property type="entry name" value="Phosphorylase Kinase, domain 1"/>
    <property type="match status" value="2"/>
</dbReference>
<dbReference type="GO" id="GO:0005524">
    <property type="term" value="F:ATP binding"/>
    <property type="evidence" value="ECO:0007669"/>
    <property type="project" value="UniProtKB-KW"/>
</dbReference>
<evidence type="ECO:0000256" key="3">
    <source>
        <dbReference type="ARBA" id="ARBA00022741"/>
    </source>
</evidence>
<dbReference type="InterPro" id="IPR011009">
    <property type="entry name" value="Kinase-like_dom_sf"/>
</dbReference>
<keyword evidence="1" id="KW-0723">Serine/threonine-protein kinase</keyword>
<dbReference type="Proteomes" id="UP000789570">
    <property type="component" value="Unassembled WGS sequence"/>
</dbReference>
<dbReference type="PANTHER" id="PTHR24350">
    <property type="entry name" value="SERINE/THREONINE-PROTEIN KINASE IAL-RELATED"/>
    <property type="match status" value="1"/>
</dbReference>
<protein>
    <submittedName>
        <fullName evidence="9">10659_t:CDS:1</fullName>
    </submittedName>
</protein>
<keyword evidence="2" id="KW-0808">Transferase</keyword>
<gene>
    <name evidence="9" type="ORF">FCALED_LOCUS79</name>
</gene>
<dbReference type="GO" id="GO:0004674">
    <property type="term" value="F:protein serine/threonine kinase activity"/>
    <property type="evidence" value="ECO:0007669"/>
    <property type="project" value="UniProtKB-KW"/>
</dbReference>
<dbReference type="Gene3D" id="1.10.510.10">
    <property type="entry name" value="Transferase(Phosphotransferase) domain 1"/>
    <property type="match status" value="1"/>
</dbReference>
<dbReference type="InterPro" id="IPR030616">
    <property type="entry name" value="Aur-like"/>
</dbReference>
<dbReference type="Pfam" id="PF07714">
    <property type="entry name" value="PK_Tyr_Ser-Thr"/>
    <property type="match status" value="1"/>
</dbReference>
<keyword evidence="4" id="KW-0418">Kinase</keyword>
<reference evidence="9" key="1">
    <citation type="submission" date="2021-06" db="EMBL/GenBank/DDBJ databases">
        <authorList>
            <person name="Kallberg Y."/>
            <person name="Tangrot J."/>
            <person name="Rosling A."/>
        </authorList>
    </citation>
    <scope>NUCLEOTIDE SEQUENCE</scope>
    <source>
        <strain evidence="9">UK204</strain>
    </source>
</reference>
<proteinExistence type="predicted"/>
<evidence type="ECO:0000313" key="10">
    <source>
        <dbReference type="Proteomes" id="UP000789570"/>
    </source>
</evidence>
<evidence type="ECO:0000256" key="4">
    <source>
        <dbReference type="ARBA" id="ARBA00022777"/>
    </source>
</evidence>
<name>A0A9N8UYQ1_9GLOM</name>
<evidence type="ECO:0000256" key="1">
    <source>
        <dbReference type="ARBA" id="ARBA00022527"/>
    </source>
</evidence>
<evidence type="ECO:0000256" key="7">
    <source>
        <dbReference type="PIRSR" id="PIRSR630616-2"/>
    </source>
</evidence>